<keyword evidence="4" id="KW-0288">FMN</keyword>
<keyword evidence="6" id="KW-0503">Monooxygenase</keyword>
<dbReference type="PANTHER" id="PTHR42747:SF3">
    <property type="entry name" value="NITRONATE MONOOXYGENASE-RELATED"/>
    <property type="match status" value="1"/>
</dbReference>
<reference evidence="7 8" key="1">
    <citation type="journal article" date="2011" name="Proc. Natl. Acad. Sci. U.S.A.">
        <title>Comparative genomics of xylose-fermenting fungi for enhanced biofuel production.</title>
        <authorList>
            <person name="Wohlbach D.J."/>
            <person name="Kuo A."/>
            <person name="Sato T.K."/>
            <person name="Potts K.M."/>
            <person name="Salamov A.A."/>
            <person name="LaButti K.M."/>
            <person name="Sun H."/>
            <person name="Clum A."/>
            <person name="Pangilinan J.L."/>
            <person name="Lindquist E.A."/>
            <person name="Lucas S."/>
            <person name="Lapidus A."/>
            <person name="Jin M."/>
            <person name="Gunawan C."/>
            <person name="Balan V."/>
            <person name="Dale B.E."/>
            <person name="Jeffries T.W."/>
            <person name="Zinkel R."/>
            <person name="Barry K.W."/>
            <person name="Grigoriev I.V."/>
            <person name="Gasch A.P."/>
        </authorList>
    </citation>
    <scope>NUCLEOTIDE SEQUENCE [LARGE SCALE GENOMIC DNA]</scope>
    <source>
        <strain evidence="8">ATCC 10573 / BCRC 21748 / CBS 615 / JCM 9827 / NBRC 10315 / NRRL Y-1498 / VKM Y-70</strain>
    </source>
</reference>
<evidence type="ECO:0000256" key="6">
    <source>
        <dbReference type="ARBA" id="ARBA00023033"/>
    </source>
</evidence>
<keyword evidence="3" id="KW-0285">Flavoprotein</keyword>
<protein>
    <submittedName>
        <fullName evidence="7">2-nitropropane dioxygenase</fullName>
    </submittedName>
</protein>
<keyword evidence="8" id="KW-1185">Reference proteome</keyword>
<keyword evidence="7" id="KW-0223">Dioxygenase</keyword>
<dbReference type="InterPro" id="IPR004136">
    <property type="entry name" value="NMO"/>
</dbReference>
<evidence type="ECO:0000313" key="8">
    <source>
        <dbReference type="Proteomes" id="UP000000707"/>
    </source>
</evidence>
<accession>G3B954</accession>
<dbReference type="eggNOG" id="ENOG502QSZT">
    <property type="taxonomic scope" value="Eukaryota"/>
</dbReference>
<evidence type="ECO:0000313" key="7">
    <source>
        <dbReference type="EMBL" id="EGV62466.1"/>
    </source>
</evidence>
<organism evidence="8">
    <name type="scientific">Candida tenuis (strain ATCC 10573 / BCRC 21748 / CBS 615 / JCM 9827 / NBRC 10315 / NRRL Y-1498 / VKM Y-70)</name>
    <name type="common">Yeast</name>
    <name type="synonym">Yamadazyma tenuis</name>
    <dbReference type="NCBI Taxonomy" id="590646"/>
    <lineage>
        <taxon>Eukaryota</taxon>
        <taxon>Fungi</taxon>
        <taxon>Dikarya</taxon>
        <taxon>Ascomycota</taxon>
        <taxon>Saccharomycotina</taxon>
        <taxon>Pichiomycetes</taxon>
        <taxon>Debaryomycetaceae</taxon>
        <taxon>Yamadazyma</taxon>
    </lineage>
</organism>
<evidence type="ECO:0000256" key="3">
    <source>
        <dbReference type="ARBA" id="ARBA00022630"/>
    </source>
</evidence>
<dbReference type="HOGENOM" id="CLU_038732_5_0_1"/>
<keyword evidence="5" id="KW-0560">Oxidoreductase</keyword>
<dbReference type="AlphaFoldDB" id="G3B954"/>
<evidence type="ECO:0000256" key="4">
    <source>
        <dbReference type="ARBA" id="ARBA00022643"/>
    </source>
</evidence>
<dbReference type="KEGG" id="cten:18250859"/>
<dbReference type="Gene3D" id="3.20.20.70">
    <property type="entry name" value="Aldolase class I"/>
    <property type="match status" value="1"/>
</dbReference>
<evidence type="ECO:0000256" key="2">
    <source>
        <dbReference type="ARBA" id="ARBA00009881"/>
    </source>
</evidence>
<dbReference type="EMBL" id="GL996527">
    <property type="protein sequence ID" value="EGV62466.1"/>
    <property type="molecule type" value="Genomic_DNA"/>
</dbReference>
<dbReference type="Pfam" id="PF03060">
    <property type="entry name" value="NMO"/>
    <property type="match status" value="1"/>
</dbReference>
<name>G3B954_CANTC</name>
<proteinExistence type="inferred from homology"/>
<dbReference type="GO" id="GO:0051213">
    <property type="term" value="F:dioxygenase activity"/>
    <property type="evidence" value="ECO:0007669"/>
    <property type="project" value="UniProtKB-KW"/>
</dbReference>
<dbReference type="CDD" id="cd04730">
    <property type="entry name" value="NPD_like"/>
    <property type="match status" value="1"/>
</dbReference>
<comment type="cofactor">
    <cofactor evidence="1">
        <name>FMN</name>
        <dbReference type="ChEBI" id="CHEBI:58210"/>
    </cofactor>
</comment>
<dbReference type="Proteomes" id="UP000000707">
    <property type="component" value="Unassembled WGS sequence"/>
</dbReference>
<gene>
    <name evidence="7" type="ORF">CANTEDRAFT_99465</name>
</gene>
<dbReference type="SUPFAM" id="SSF51412">
    <property type="entry name" value="Inosine monophosphate dehydrogenase (IMPDH)"/>
    <property type="match status" value="1"/>
</dbReference>
<dbReference type="PANTHER" id="PTHR42747">
    <property type="entry name" value="NITRONATE MONOOXYGENASE-RELATED"/>
    <property type="match status" value="1"/>
</dbReference>
<dbReference type="InterPro" id="IPR013785">
    <property type="entry name" value="Aldolase_TIM"/>
</dbReference>
<evidence type="ECO:0000256" key="1">
    <source>
        <dbReference type="ARBA" id="ARBA00001917"/>
    </source>
</evidence>
<sequence length="349" mass="38525">MKSSHQFISTFSVKYPIIQAPMAGVSTPKMAAAVAASGGLGSLAFGPFLSNSSKLDSEMSEFQALTQSTNTNINFFSHDINNNLTDHQVSNWYKLYDNDTAGIKLKNGGISFKQFEQQSSFRPFLDKLLLYKPSMVSFHFGLPSAATLEEFRQHKIPVFATATSVKEVQELLKSKVEGIVLQGYEAGGHRGNFIDFELDENLSTWSLFSKVKALNPDCFVVPAGGIVSSSDIKYYLDNGASGVQLGTAFVTAAESLNNSFIGNSSNPTIMTDLVSGRSARCLRTPFIEKLIKNSKGLELPPFQYGYHGYKQWRGTKGPEYGFYLVGQNYDLVQHELPVVEIMKNLTRQL</sequence>
<comment type="similarity">
    <text evidence="2">Belongs to the nitronate monooxygenase family. NMO class I subfamily.</text>
</comment>
<dbReference type="GeneID" id="18250859"/>
<dbReference type="OrthoDB" id="10265891at2759"/>
<evidence type="ECO:0000256" key="5">
    <source>
        <dbReference type="ARBA" id="ARBA00023002"/>
    </source>
</evidence>
<dbReference type="STRING" id="590646.G3B954"/>
<dbReference type="GO" id="GO:0018580">
    <property type="term" value="F:nitronate monooxygenase activity"/>
    <property type="evidence" value="ECO:0007669"/>
    <property type="project" value="InterPro"/>
</dbReference>